<dbReference type="AlphaFoldDB" id="A0A9N8Z0F0"/>
<protein>
    <submittedName>
        <fullName evidence="2">22585_t:CDS:1</fullName>
    </submittedName>
</protein>
<dbReference type="Proteomes" id="UP000789405">
    <property type="component" value="Unassembled WGS sequence"/>
</dbReference>
<reference evidence="2" key="1">
    <citation type="submission" date="2021-06" db="EMBL/GenBank/DDBJ databases">
        <authorList>
            <person name="Kallberg Y."/>
            <person name="Tangrot J."/>
            <person name="Rosling A."/>
        </authorList>
    </citation>
    <scope>NUCLEOTIDE SEQUENCE</scope>
    <source>
        <strain evidence="2">MA453B</strain>
    </source>
</reference>
<organism evidence="2 3">
    <name type="scientific">Dentiscutata erythropus</name>
    <dbReference type="NCBI Taxonomy" id="1348616"/>
    <lineage>
        <taxon>Eukaryota</taxon>
        <taxon>Fungi</taxon>
        <taxon>Fungi incertae sedis</taxon>
        <taxon>Mucoromycota</taxon>
        <taxon>Glomeromycotina</taxon>
        <taxon>Glomeromycetes</taxon>
        <taxon>Diversisporales</taxon>
        <taxon>Gigasporaceae</taxon>
        <taxon>Dentiscutata</taxon>
    </lineage>
</organism>
<feature type="compositionally biased region" description="Acidic residues" evidence="1">
    <location>
        <begin position="62"/>
        <end position="71"/>
    </location>
</feature>
<gene>
    <name evidence="2" type="ORF">DERYTH_LOCUS854</name>
</gene>
<proteinExistence type="predicted"/>
<name>A0A9N8Z0F0_9GLOM</name>
<evidence type="ECO:0000256" key="1">
    <source>
        <dbReference type="SAM" id="MobiDB-lite"/>
    </source>
</evidence>
<evidence type="ECO:0000313" key="2">
    <source>
        <dbReference type="EMBL" id="CAG8457781.1"/>
    </source>
</evidence>
<feature type="region of interest" description="Disordered" evidence="1">
    <location>
        <begin position="52"/>
        <end position="71"/>
    </location>
</feature>
<sequence>MAPALGVKNGCTAQLICMMILAVNKFERTFQLSLCGYCNNILNRLKSKDKKKAIKTTTKPDELDDEFGGMS</sequence>
<dbReference type="EMBL" id="CAJVPY010000207">
    <property type="protein sequence ID" value="CAG8457781.1"/>
    <property type="molecule type" value="Genomic_DNA"/>
</dbReference>
<evidence type="ECO:0000313" key="3">
    <source>
        <dbReference type="Proteomes" id="UP000789405"/>
    </source>
</evidence>
<comment type="caution">
    <text evidence="2">The sequence shown here is derived from an EMBL/GenBank/DDBJ whole genome shotgun (WGS) entry which is preliminary data.</text>
</comment>
<keyword evidence="3" id="KW-1185">Reference proteome</keyword>
<accession>A0A9N8Z0F0</accession>